<protein>
    <submittedName>
        <fullName evidence="2">Pradykinin-potentiating peptide-like peptide Bpp-1</fullName>
    </submittedName>
</protein>
<proteinExistence type="evidence at transcript level"/>
<dbReference type="EMBL" id="KJ787287">
    <property type="protein sequence ID" value="AIX87591.1"/>
    <property type="molecule type" value="mRNA"/>
</dbReference>
<sequence>MNKKTLLVIFFITMLIVDEVNSFKFGSFIKKLWRSKLAKKLRSKGREMLKDYANRVINGGPEEEAAVPAARRR</sequence>
<dbReference type="AlphaFoldDB" id="A0A0K0LBQ2"/>
<dbReference type="EMBL" id="KJ787290">
    <property type="protein sequence ID" value="AIX87594.1"/>
    <property type="molecule type" value="mRNA"/>
</dbReference>
<accession>A0A0K0LBQ2</accession>
<evidence type="ECO:0000313" key="2">
    <source>
        <dbReference type="EMBL" id="AIX87594.1"/>
    </source>
</evidence>
<feature type="chain" id="PRO_5007413551" evidence="1">
    <location>
        <begin position="23"/>
        <end position="73"/>
    </location>
</feature>
<evidence type="ECO:0000256" key="1">
    <source>
        <dbReference type="SAM" id="SignalP"/>
    </source>
</evidence>
<organism evidence="2">
    <name type="scientific">Androctonus bicolor</name>
    <dbReference type="NCBI Taxonomy" id="748906"/>
    <lineage>
        <taxon>Eukaryota</taxon>
        <taxon>Metazoa</taxon>
        <taxon>Ecdysozoa</taxon>
        <taxon>Arthropoda</taxon>
        <taxon>Chelicerata</taxon>
        <taxon>Arachnida</taxon>
        <taxon>Scorpiones</taxon>
        <taxon>Buthida</taxon>
        <taxon>Buthoidea</taxon>
        <taxon>Buthidae</taxon>
        <taxon>Androctonus</taxon>
    </lineage>
</organism>
<feature type="signal peptide" evidence="1">
    <location>
        <begin position="1"/>
        <end position="22"/>
    </location>
</feature>
<name>A0A0K0LBQ2_9SCOR</name>
<dbReference type="EMBL" id="KJ787288">
    <property type="protein sequence ID" value="AIX87592.1"/>
    <property type="molecule type" value="mRNA"/>
</dbReference>
<reference evidence="2" key="1">
    <citation type="journal article" date="2015" name="J. Proteomics">
        <title>Unique diversity of the venom peptides from the scorpion Androctonus bicolor revealed by transcriptomic and proteomic analysis.</title>
        <authorList>
            <person name="Zhang L."/>
            <person name="Shi W."/>
            <person name="Zeng X.C."/>
            <person name="Ge F."/>
            <person name="Yang M."/>
            <person name="Nie Y."/>
            <person name="Bao A."/>
            <person name="Wu S."/>
            <person name="E G."/>
        </authorList>
    </citation>
    <scope>NUCLEOTIDE SEQUENCE</scope>
</reference>
<keyword evidence="1" id="KW-0732">Signal</keyword>
<dbReference type="EMBL" id="KJ787286">
    <property type="protein sequence ID" value="AIX87590.1"/>
    <property type="molecule type" value="mRNA"/>
</dbReference>